<feature type="transmembrane region" description="Helical" evidence="1">
    <location>
        <begin position="290"/>
        <end position="314"/>
    </location>
</feature>
<sequence length="324" mass="35349">MERDLSRGAPGGEPPAPARSRTWRVVAAILTLLAIAWAARLVAQALPDIAAHYDQIDPLRLLFALLLAVVASWFTFLAFARLLPALRVEGYRLRELAHLYFTAQLFKHLPGRIWGIGYQWMAGGRTASLGSWVQANVLHTLLATYFALWSSTIAIASFIRPLAGGAAFLVGALGCALLWSAPRLLMALPWIGPRARRRFGDDSLPVSAILPPEDKLHILLLFAVSWLACYASWYVNGMAYAPLGGAGGVRMCAYYMVAWFVGYVSLLTPSGLGVRELVFAWLAQDFPNDAIVLMAVVGRVSLLFVDLVLGLLFAPFAPRKRAGS</sequence>
<protein>
    <recommendedName>
        <fullName evidence="4">Lysylphosphatidylglycerol synthase-like protein</fullName>
    </recommendedName>
</protein>
<keyword evidence="1" id="KW-0812">Transmembrane</keyword>
<feature type="transmembrane region" description="Helical" evidence="1">
    <location>
        <begin position="216"/>
        <end position="240"/>
    </location>
</feature>
<keyword evidence="1" id="KW-1133">Transmembrane helix</keyword>
<keyword evidence="1" id="KW-0472">Membrane</keyword>
<proteinExistence type="predicted"/>
<evidence type="ECO:0000313" key="3">
    <source>
        <dbReference type="Proteomes" id="UP000550401"/>
    </source>
</evidence>
<comment type="caution">
    <text evidence="2">The sequence shown here is derived from an EMBL/GenBank/DDBJ whole genome shotgun (WGS) entry which is preliminary data.</text>
</comment>
<name>A0A839F2W8_9GAMM</name>
<feature type="transmembrane region" description="Helical" evidence="1">
    <location>
        <begin position="137"/>
        <end position="159"/>
    </location>
</feature>
<evidence type="ECO:0000256" key="1">
    <source>
        <dbReference type="SAM" id="Phobius"/>
    </source>
</evidence>
<dbReference type="EMBL" id="JACGXL010000004">
    <property type="protein sequence ID" value="MBA8888382.1"/>
    <property type="molecule type" value="Genomic_DNA"/>
</dbReference>
<dbReference type="Proteomes" id="UP000550401">
    <property type="component" value="Unassembled WGS sequence"/>
</dbReference>
<accession>A0A839F2W8</accession>
<feature type="transmembrane region" description="Helical" evidence="1">
    <location>
        <begin position="166"/>
        <end position="191"/>
    </location>
</feature>
<feature type="transmembrane region" description="Helical" evidence="1">
    <location>
        <begin position="96"/>
        <end position="117"/>
    </location>
</feature>
<reference evidence="2 3" key="1">
    <citation type="submission" date="2020-07" db="EMBL/GenBank/DDBJ databases">
        <title>Genomic Encyclopedia of Type Strains, Phase IV (KMG-V): Genome sequencing to study the core and pangenomes of soil and plant-associated prokaryotes.</title>
        <authorList>
            <person name="Whitman W."/>
        </authorList>
    </citation>
    <scope>NUCLEOTIDE SEQUENCE [LARGE SCALE GENOMIC DNA]</scope>
    <source>
        <strain evidence="2 3">RH2WT43</strain>
    </source>
</reference>
<gene>
    <name evidence="2" type="ORF">FHW12_002615</name>
</gene>
<organism evidence="2 3">
    <name type="scientific">Dokdonella fugitiva</name>
    <dbReference type="NCBI Taxonomy" id="328517"/>
    <lineage>
        <taxon>Bacteria</taxon>
        <taxon>Pseudomonadati</taxon>
        <taxon>Pseudomonadota</taxon>
        <taxon>Gammaproteobacteria</taxon>
        <taxon>Lysobacterales</taxon>
        <taxon>Rhodanobacteraceae</taxon>
        <taxon>Dokdonella</taxon>
    </lineage>
</organism>
<dbReference type="RefSeq" id="WP_182531442.1">
    <property type="nucleotide sequence ID" value="NZ_JACGXL010000004.1"/>
</dbReference>
<dbReference type="AlphaFoldDB" id="A0A839F2W8"/>
<feature type="transmembrane region" description="Helical" evidence="1">
    <location>
        <begin position="21"/>
        <end position="39"/>
    </location>
</feature>
<feature type="transmembrane region" description="Helical" evidence="1">
    <location>
        <begin position="59"/>
        <end position="84"/>
    </location>
</feature>
<evidence type="ECO:0000313" key="2">
    <source>
        <dbReference type="EMBL" id="MBA8888382.1"/>
    </source>
</evidence>
<evidence type="ECO:0008006" key="4">
    <source>
        <dbReference type="Google" id="ProtNLM"/>
    </source>
</evidence>
<keyword evidence="3" id="KW-1185">Reference proteome</keyword>
<feature type="transmembrane region" description="Helical" evidence="1">
    <location>
        <begin position="252"/>
        <end position="270"/>
    </location>
</feature>